<gene>
    <name evidence="1" type="ORF">DYB25_006553</name>
</gene>
<dbReference type="EMBL" id="QUTA01005210">
    <property type="protein sequence ID" value="RHY16728.1"/>
    <property type="molecule type" value="Genomic_DNA"/>
</dbReference>
<evidence type="ECO:0000313" key="2">
    <source>
        <dbReference type="Proteomes" id="UP000266239"/>
    </source>
</evidence>
<accession>A0A397BDY2</accession>
<reference evidence="1 2" key="1">
    <citation type="submission" date="2018-08" db="EMBL/GenBank/DDBJ databases">
        <title>Aphanomyces genome sequencing and annotation.</title>
        <authorList>
            <person name="Minardi D."/>
            <person name="Oidtmann B."/>
            <person name="Van Der Giezen M."/>
            <person name="Studholme D.J."/>
        </authorList>
    </citation>
    <scope>NUCLEOTIDE SEQUENCE [LARGE SCALE GENOMIC DNA]</scope>
    <source>
        <strain evidence="1 2">Yx</strain>
    </source>
</reference>
<proteinExistence type="predicted"/>
<organism evidence="1 2">
    <name type="scientific">Aphanomyces astaci</name>
    <name type="common">Crayfish plague agent</name>
    <dbReference type="NCBI Taxonomy" id="112090"/>
    <lineage>
        <taxon>Eukaryota</taxon>
        <taxon>Sar</taxon>
        <taxon>Stramenopiles</taxon>
        <taxon>Oomycota</taxon>
        <taxon>Saprolegniomycetes</taxon>
        <taxon>Saprolegniales</taxon>
        <taxon>Verrucalvaceae</taxon>
        <taxon>Aphanomyces</taxon>
    </lineage>
</organism>
<sequence length="394" mass="43651">MEQIQSFVANKTVLVLNAGNVQLMPTILNRAGNVRVVDSKGLRWDQSNATFERGNPLTCTISERFDIVWSNVDVNEMEQDDVHQFVAATTKLALDSVFAVQKVRGSPTAVGIDLLEKCIQKHHVDIHPNLSIVTTAAISSSVAVTEESVVAVWSDRKMPLIWRDSVYSGKCAIMTELYSAQKAYITSLMAPDQPTSYVEVGCGTSEMGSVLFDRMAYTVGVEINPVMIELAKDIHPLMHAHPRNFLIEGNALELEAILNRDMPADFWKSSRVVAILMNTIGILPEAIRQGVVDQMVTVAGGDGVVVIGCWHSESFRRGVEEYYMKNPLLVGDNVTLDMCNFETSDLWVPSSKYESHWSSEADLKAYVQAYAAKGYDISTHVAGIGIFLTCRRRR</sequence>
<dbReference type="SUPFAM" id="SSF53335">
    <property type="entry name" value="S-adenosyl-L-methionine-dependent methyltransferases"/>
    <property type="match status" value="1"/>
</dbReference>
<dbReference type="VEuPathDB" id="FungiDB:H257_03325"/>
<name>A0A397BDY2_APHAT</name>
<evidence type="ECO:0000313" key="1">
    <source>
        <dbReference type="EMBL" id="RHY16728.1"/>
    </source>
</evidence>
<dbReference type="CDD" id="cd02440">
    <property type="entry name" value="AdoMet_MTases"/>
    <property type="match status" value="1"/>
</dbReference>
<dbReference type="AlphaFoldDB" id="A0A397BDY2"/>
<dbReference type="Proteomes" id="UP000266239">
    <property type="component" value="Unassembled WGS sequence"/>
</dbReference>
<evidence type="ECO:0008006" key="3">
    <source>
        <dbReference type="Google" id="ProtNLM"/>
    </source>
</evidence>
<comment type="caution">
    <text evidence="1">The sequence shown here is derived from an EMBL/GenBank/DDBJ whole genome shotgun (WGS) entry which is preliminary data.</text>
</comment>
<dbReference type="InterPro" id="IPR029063">
    <property type="entry name" value="SAM-dependent_MTases_sf"/>
</dbReference>
<protein>
    <recommendedName>
        <fullName evidence="3">Methyltransferase domain-containing protein</fullName>
    </recommendedName>
</protein>
<dbReference type="Gene3D" id="3.40.50.150">
    <property type="entry name" value="Vaccinia Virus protein VP39"/>
    <property type="match status" value="1"/>
</dbReference>